<dbReference type="RefSeq" id="WP_042608475.1">
    <property type="nucleotide sequence ID" value="NZ_JXQY01000016.1"/>
</dbReference>
<evidence type="ECO:0000313" key="1">
    <source>
        <dbReference type="EMBL" id="KIP93519.1"/>
    </source>
</evidence>
<organism evidence="1 2">
    <name type="scientific">Pseudomonas fluorescens</name>
    <dbReference type="NCBI Taxonomy" id="294"/>
    <lineage>
        <taxon>Bacteria</taxon>
        <taxon>Pseudomonadati</taxon>
        <taxon>Pseudomonadota</taxon>
        <taxon>Gammaproteobacteria</taxon>
        <taxon>Pseudomonadales</taxon>
        <taxon>Pseudomonadaceae</taxon>
        <taxon>Pseudomonas</taxon>
    </lineage>
</organism>
<proteinExistence type="predicted"/>
<evidence type="ECO:0000313" key="2">
    <source>
        <dbReference type="Proteomes" id="UP000032086"/>
    </source>
</evidence>
<name>A0AAE2AVS8_PSEFL</name>
<reference evidence="1 2" key="1">
    <citation type="submission" date="2014-12" db="EMBL/GenBank/DDBJ databases">
        <title>16Stimator: statistical estimation of ribosomal gene copy numbers from draft genome assemblies.</title>
        <authorList>
            <person name="Perisin M.A."/>
            <person name="Vetter M."/>
            <person name="Gilbert J.A."/>
            <person name="Bergelson J."/>
        </authorList>
    </citation>
    <scope>NUCLEOTIDE SEQUENCE [LARGE SCALE GENOMIC DNA]</scope>
    <source>
        <strain evidence="1 2">MEP34</strain>
    </source>
</reference>
<dbReference type="Proteomes" id="UP000032086">
    <property type="component" value="Unassembled WGS sequence"/>
</dbReference>
<dbReference type="EMBL" id="JXQY01000016">
    <property type="protein sequence ID" value="KIP93519.1"/>
    <property type="molecule type" value="Genomic_DNA"/>
</dbReference>
<comment type="caution">
    <text evidence="1">The sequence shown here is derived from an EMBL/GenBank/DDBJ whole genome shotgun (WGS) entry which is preliminary data.</text>
</comment>
<dbReference type="AlphaFoldDB" id="A0AAE2AVS8"/>
<accession>A0AAE2AVS8</accession>
<gene>
    <name evidence="1" type="ORF">RU10_12370</name>
</gene>
<sequence>MDVHDTHVAVGAEFSRIFDPNDFLAMINIPDEALCILRGHLMLEEFLNLWSAKVTGTEDLFSGSFVPFKTKLVISKNLGMPEDLYVVIDKVNDIRNRFSHRKGHVLENSAIETLKKKVDDAIPAAPIHNCEEFEVHAEGKDQHGNPARITHAWKSSNNRIKFLILFVIFMLKFTHWIQEAFTSRGIPFDIIAIPKDGVV</sequence>
<protein>
    <submittedName>
        <fullName evidence="1">Uncharacterized protein</fullName>
    </submittedName>
</protein>